<dbReference type="PIRSF" id="PIRSF035652">
    <property type="entry name" value="CHP02436"/>
    <property type="match status" value="1"/>
</dbReference>
<dbReference type="AlphaFoldDB" id="A0A1Y0D2M2"/>
<name>A0A1Y0D2M2_9GAMM</name>
<protein>
    <submittedName>
        <fullName evidence="1">Four helix bundle protein</fullName>
    </submittedName>
</protein>
<organism evidence="1 2">
    <name type="scientific">Oceanisphaera profunda</name>
    <dbReference type="NCBI Taxonomy" id="1416627"/>
    <lineage>
        <taxon>Bacteria</taxon>
        <taxon>Pseudomonadati</taxon>
        <taxon>Pseudomonadota</taxon>
        <taxon>Gammaproteobacteria</taxon>
        <taxon>Aeromonadales</taxon>
        <taxon>Aeromonadaceae</taxon>
        <taxon>Oceanisphaera</taxon>
    </lineage>
</organism>
<dbReference type="SUPFAM" id="SSF158446">
    <property type="entry name" value="IVS-encoded protein-like"/>
    <property type="match status" value="1"/>
</dbReference>
<dbReference type="EMBL" id="CP021377">
    <property type="protein sequence ID" value="ART81773.1"/>
    <property type="molecule type" value="Genomic_DNA"/>
</dbReference>
<dbReference type="OrthoDB" id="285993at2"/>
<dbReference type="InterPro" id="IPR012657">
    <property type="entry name" value="23S_rRNA-intervening_sequence"/>
</dbReference>
<evidence type="ECO:0000313" key="2">
    <source>
        <dbReference type="Proteomes" id="UP000243937"/>
    </source>
</evidence>
<dbReference type="NCBIfam" id="TIGR02436">
    <property type="entry name" value="four helix bundle protein"/>
    <property type="match status" value="1"/>
</dbReference>
<proteinExistence type="predicted"/>
<reference evidence="1 2" key="1">
    <citation type="journal article" date="2014" name="Int. J. Syst. Evol. Microbiol.">
        <title>Oceanisphaera profunda sp. nov., a marine bacterium isolated from deep-sea sediment, and emended description of the genus Oceanisphaera.</title>
        <authorList>
            <person name="Xu Z."/>
            <person name="Zhang X.Y."/>
            <person name="Su H.N."/>
            <person name="Yu Z.C."/>
            <person name="Liu C."/>
            <person name="Li H."/>
            <person name="Chen X.L."/>
            <person name="Song X.Y."/>
            <person name="Xie B.B."/>
            <person name="Qin Q.L."/>
            <person name="Zhou B.C."/>
            <person name="Shi M."/>
            <person name="Huang Y."/>
            <person name="Zhang Y.Z."/>
        </authorList>
    </citation>
    <scope>NUCLEOTIDE SEQUENCE [LARGE SCALE GENOMIC DNA]</scope>
    <source>
        <strain evidence="1 2">SM1222</strain>
    </source>
</reference>
<keyword evidence="2" id="KW-1185">Reference proteome</keyword>
<dbReference type="Gene3D" id="1.20.1440.60">
    <property type="entry name" value="23S rRNA-intervening sequence"/>
    <property type="match status" value="1"/>
</dbReference>
<dbReference type="Proteomes" id="UP000243937">
    <property type="component" value="Chromosome"/>
</dbReference>
<sequence>MAQDNNVLNKSFEFSIRIVKLYQHLSKEQKEYVLSKQLLRSGTSIGANINEAQAGQSKADFASKMSIASKEARETKYWLELLCATGYIDKLEPHVMSLLEQSDELIKILTTIVKNTQQNLKANSKA</sequence>
<dbReference type="Pfam" id="PF05635">
    <property type="entry name" value="23S_rRNA_IVP"/>
    <property type="match status" value="1"/>
</dbReference>
<accession>A0A1Y0D2M2</accession>
<evidence type="ECO:0000313" key="1">
    <source>
        <dbReference type="EMBL" id="ART81773.1"/>
    </source>
</evidence>
<gene>
    <name evidence="1" type="ORF">CBP31_03350</name>
</gene>
<dbReference type="KEGG" id="opf:CBP31_03350"/>
<dbReference type="PANTHER" id="PTHR38471">
    <property type="entry name" value="FOUR HELIX BUNDLE PROTEIN"/>
    <property type="match status" value="1"/>
</dbReference>
<dbReference type="PANTHER" id="PTHR38471:SF2">
    <property type="entry name" value="FOUR HELIX BUNDLE PROTEIN"/>
    <property type="match status" value="1"/>
</dbReference>
<dbReference type="InterPro" id="IPR036583">
    <property type="entry name" value="23S_rRNA_IVS_sf"/>
</dbReference>